<proteinExistence type="predicted"/>
<dbReference type="OrthoDB" id="272681at2759"/>
<organism evidence="1 2">
    <name type="scientific">Desmophyllum pertusum</name>
    <dbReference type="NCBI Taxonomy" id="174260"/>
    <lineage>
        <taxon>Eukaryota</taxon>
        <taxon>Metazoa</taxon>
        <taxon>Cnidaria</taxon>
        <taxon>Anthozoa</taxon>
        <taxon>Hexacorallia</taxon>
        <taxon>Scleractinia</taxon>
        <taxon>Caryophylliina</taxon>
        <taxon>Caryophylliidae</taxon>
        <taxon>Desmophyllum</taxon>
    </lineage>
</organism>
<dbReference type="Proteomes" id="UP001163046">
    <property type="component" value="Unassembled WGS sequence"/>
</dbReference>
<keyword evidence="2" id="KW-1185">Reference proteome</keyword>
<evidence type="ECO:0000313" key="2">
    <source>
        <dbReference type="Proteomes" id="UP001163046"/>
    </source>
</evidence>
<gene>
    <name evidence="1" type="ORF">OS493_021279</name>
</gene>
<accession>A0A9W9ZBU3</accession>
<comment type="caution">
    <text evidence="1">The sequence shown here is derived from an EMBL/GenBank/DDBJ whole genome shotgun (WGS) entry which is preliminary data.</text>
</comment>
<reference evidence="1" key="1">
    <citation type="submission" date="2023-01" db="EMBL/GenBank/DDBJ databases">
        <title>Genome assembly of the deep-sea coral Lophelia pertusa.</title>
        <authorList>
            <person name="Herrera S."/>
            <person name="Cordes E."/>
        </authorList>
    </citation>
    <scope>NUCLEOTIDE SEQUENCE</scope>
    <source>
        <strain evidence="1">USNM1676648</strain>
        <tissue evidence="1">Polyp</tissue>
    </source>
</reference>
<dbReference type="Pfam" id="PF17784">
    <property type="entry name" value="Sulfotransfer_4"/>
    <property type="match status" value="1"/>
</dbReference>
<dbReference type="InterPro" id="IPR027417">
    <property type="entry name" value="P-loop_NTPase"/>
</dbReference>
<dbReference type="InterPro" id="IPR040632">
    <property type="entry name" value="Sulfotransfer_4"/>
</dbReference>
<protein>
    <submittedName>
        <fullName evidence="1">Uncharacterized protein</fullName>
    </submittedName>
</protein>
<dbReference type="EMBL" id="MU826363">
    <property type="protein sequence ID" value="KAJ7378697.1"/>
    <property type="molecule type" value="Genomic_DNA"/>
</dbReference>
<evidence type="ECO:0000313" key="1">
    <source>
        <dbReference type="EMBL" id="KAJ7378697.1"/>
    </source>
</evidence>
<dbReference type="AlphaFoldDB" id="A0A9W9ZBU3"/>
<name>A0A9W9ZBU3_9CNID</name>
<sequence length="118" mass="13723">MRLPRFQGHLNSSRLRESLAEKLERRSSIDPVLFQDSSLHCTIPAKNKHFFATLNQATLGSRNPEATALYRVKYRQHNERVQAIIPAEKLLVFNVKQGWQPYCANSLDVTHLRLHFRV</sequence>
<dbReference type="Gene3D" id="3.40.50.300">
    <property type="entry name" value="P-loop containing nucleotide triphosphate hydrolases"/>
    <property type="match status" value="1"/>
</dbReference>